<evidence type="ECO:0000313" key="2">
    <source>
        <dbReference type="EMBL" id="RIQ34806.1"/>
    </source>
</evidence>
<dbReference type="SMART" id="SM00530">
    <property type="entry name" value="HTH_XRE"/>
    <property type="match status" value="1"/>
</dbReference>
<dbReference type="SUPFAM" id="SSF47413">
    <property type="entry name" value="lambda repressor-like DNA-binding domains"/>
    <property type="match status" value="1"/>
</dbReference>
<evidence type="ECO:0000313" key="3">
    <source>
        <dbReference type="Proteomes" id="UP000284057"/>
    </source>
</evidence>
<gene>
    <name evidence="2" type="ORF">DY240_03495</name>
</gene>
<organism evidence="2 3">
    <name type="scientific">Jiangella rhizosphaerae</name>
    <dbReference type="NCBI Taxonomy" id="2293569"/>
    <lineage>
        <taxon>Bacteria</taxon>
        <taxon>Bacillati</taxon>
        <taxon>Actinomycetota</taxon>
        <taxon>Actinomycetes</taxon>
        <taxon>Jiangellales</taxon>
        <taxon>Jiangellaceae</taxon>
        <taxon>Jiangella</taxon>
    </lineage>
</organism>
<accession>A0A418KVS2</accession>
<keyword evidence="3" id="KW-1185">Reference proteome</keyword>
<dbReference type="Gene3D" id="1.10.260.40">
    <property type="entry name" value="lambda repressor-like DNA-binding domains"/>
    <property type="match status" value="1"/>
</dbReference>
<name>A0A418KVS2_9ACTN</name>
<comment type="caution">
    <text evidence="2">The sequence shown here is derived from an EMBL/GenBank/DDBJ whole genome shotgun (WGS) entry which is preliminary data.</text>
</comment>
<feature type="domain" description="HTH cro/C1-type" evidence="1">
    <location>
        <begin position="35"/>
        <end position="89"/>
    </location>
</feature>
<proteinExistence type="predicted"/>
<dbReference type="Proteomes" id="UP000284057">
    <property type="component" value="Unassembled WGS sequence"/>
</dbReference>
<dbReference type="EMBL" id="QUAL01000030">
    <property type="protein sequence ID" value="RIQ34806.1"/>
    <property type="molecule type" value="Genomic_DNA"/>
</dbReference>
<dbReference type="AlphaFoldDB" id="A0A418KVS2"/>
<dbReference type="InterPro" id="IPR001387">
    <property type="entry name" value="Cro/C1-type_HTH"/>
</dbReference>
<dbReference type="CDD" id="cd00093">
    <property type="entry name" value="HTH_XRE"/>
    <property type="match status" value="1"/>
</dbReference>
<reference evidence="2 3" key="1">
    <citation type="submission" date="2018-09" db="EMBL/GenBank/DDBJ databases">
        <title>Isolation, diversity and antifungal activity of actinobacteria from wheat.</title>
        <authorList>
            <person name="Han C."/>
        </authorList>
    </citation>
    <scope>NUCLEOTIDE SEQUENCE [LARGE SCALE GENOMIC DNA]</scope>
    <source>
        <strain evidence="2 3">NEAU-YY265</strain>
    </source>
</reference>
<dbReference type="InterPro" id="IPR010982">
    <property type="entry name" value="Lambda_DNA-bd_dom_sf"/>
</dbReference>
<dbReference type="Pfam" id="PF13560">
    <property type="entry name" value="HTH_31"/>
    <property type="match status" value="1"/>
</dbReference>
<sequence>MPRPTPPTPAEVPEWGHQGADPLFRVALSTAGSVLRTARAYAGLSQRELAERAGVALSAIVRAEAGRTAPRWHLMMTCLETCGLRLAVVTREGELVIHAPLVLVRDAADRHYPSHLPVWKVKRDVDWWDSHPLRRVPVPREQMPRYSFRRRYCDEEGKLRWERD</sequence>
<dbReference type="PROSITE" id="PS50943">
    <property type="entry name" value="HTH_CROC1"/>
    <property type="match status" value="1"/>
</dbReference>
<dbReference type="OrthoDB" id="3383514at2"/>
<dbReference type="GO" id="GO:0003677">
    <property type="term" value="F:DNA binding"/>
    <property type="evidence" value="ECO:0007669"/>
    <property type="project" value="InterPro"/>
</dbReference>
<evidence type="ECO:0000259" key="1">
    <source>
        <dbReference type="PROSITE" id="PS50943"/>
    </source>
</evidence>
<protein>
    <submittedName>
        <fullName evidence="2">XRE family transcriptional regulator</fullName>
    </submittedName>
</protein>